<evidence type="ECO:0000313" key="1">
    <source>
        <dbReference type="EMBL" id="CAI2190736.1"/>
    </source>
</evidence>
<protein>
    <submittedName>
        <fullName evidence="1">3618_t:CDS:1</fullName>
    </submittedName>
</protein>
<reference evidence="1" key="1">
    <citation type="submission" date="2022-08" db="EMBL/GenBank/DDBJ databases">
        <authorList>
            <person name="Kallberg Y."/>
            <person name="Tangrot J."/>
            <person name="Rosling A."/>
        </authorList>
    </citation>
    <scope>NUCLEOTIDE SEQUENCE</scope>
    <source>
        <strain evidence="1">Wild A</strain>
    </source>
</reference>
<keyword evidence="2" id="KW-1185">Reference proteome</keyword>
<dbReference type="AlphaFoldDB" id="A0A9W4T2V1"/>
<accession>A0A9W4T2V1</accession>
<evidence type="ECO:0000313" key="2">
    <source>
        <dbReference type="Proteomes" id="UP001153678"/>
    </source>
</evidence>
<dbReference type="EMBL" id="CAMKVN010006804">
    <property type="protein sequence ID" value="CAI2190736.1"/>
    <property type="molecule type" value="Genomic_DNA"/>
</dbReference>
<name>A0A9W4T2V1_9GLOM</name>
<proteinExistence type="predicted"/>
<organism evidence="1 2">
    <name type="scientific">Funneliformis geosporum</name>
    <dbReference type="NCBI Taxonomy" id="1117311"/>
    <lineage>
        <taxon>Eukaryota</taxon>
        <taxon>Fungi</taxon>
        <taxon>Fungi incertae sedis</taxon>
        <taxon>Mucoromycota</taxon>
        <taxon>Glomeromycotina</taxon>
        <taxon>Glomeromycetes</taxon>
        <taxon>Glomerales</taxon>
        <taxon>Glomeraceae</taxon>
        <taxon>Funneliformis</taxon>
    </lineage>
</organism>
<gene>
    <name evidence="1" type="ORF">FWILDA_LOCUS14724</name>
</gene>
<dbReference type="Proteomes" id="UP001153678">
    <property type="component" value="Unassembled WGS sequence"/>
</dbReference>
<comment type="caution">
    <text evidence="1">The sequence shown here is derived from an EMBL/GenBank/DDBJ whole genome shotgun (WGS) entry which is preliminary data.</text>
</comment>
<dbReference type="OrthoDB" id="2337158at2759"/>
<sequence>MSYISSREITEDGVSFLFCESEGAEGVWKEVEEMLKLYPELVESYKKLNKRIKSFSVEKLKKPKAMPYTYISLIENCLDENHNNAALDLLESFQSEYYYPPKDHIRKMMDFITDLTLDKNTGSKSYKVLQHTLHATGSIAFEAIWSFEENDLEDFWPIGYDNFWMFIKARFNSAMNTKDDQSERMLMFLEQVVNIFEIDMQIKQENFSSSILIRIIPKSVGKLRGNPKVIIDSLLTPFYSEEVSMETIRLSQRLFDQIIILSYAGYICNDSLTNEVYLQINKLGSSMMTLFLQTLLSNKFRCQLLNIALLDSDFKELKKKPVMKKLIRSPLSLEKIAKLYFYSMPYCRNLTESDAIWRHMFFLNSILQSYINTKTLSQGKIIYHGFEEEEIEMITGDLIITRVKELKKWIKKKKIEKDLKTRTEFLLDMIDTDVKEMSSIF</sequence>